<dbReference type="InterPro" id="IPR005531">
    <property type="entry name" value="Asp23"/>
</dbReference>
<protein>
    <submittedName>
        <fullName evidence="2">Alkaline shock protein 23</fullName>
    </submittedName>
</protein>
<evidence type="ECO:0000256" key="1">
    <source>
        <dbReference type="ARBA" id="ARBA00005721"/>
    </source>
</evidence>
<name>A0A173TL61_ANAHA</name>
<dbReference type="PANTHER" id="PTHR34297:SF1">
    <property type="entry name" value="ASP23_GLS24 FAMILY ENVELOPE STRESS RESPONSE PROTEIN"/>
    <property type="match status" value="1"/>
</dbReference>
<reference evidence="2 3" key="1">
    <citation type="submission" date="2015-09" db="EMBL/GenBank/DDBJ databases">
        <authorList>
            <consortium name="Pathogen Informatics"/>
        </authorList>
    </citation>
    <scope>NUCLEOTIDE SEQUENCE [LARGE SCALE GENOMIC DNA]</scope>
    <source>
        <strain evidence="2 3">2789STDY5608868</strain>
    </source>
</reference>
<dbReference type="Pfam" id="PF03780">
    <property type="entry name" value="Asp23"/>
    <property type="match status" value="1"/>
</dbReference>
<organism evidence="2 3">
    <name type="scientific">Anaerostipes hadrus</name>
    <dbReference type="NCBI Taxonomy" id="649756"/>
    <lineage>
        <taxon>Bacteria</taxon>
        <taxon>Bacillati</taxon>
        <taxon>Bacillota</taxon>
        <taxon>Clostridia</taxon>
        <taxon>Lachnospirales</taxon>
        <taxon>Lachnospiraceae</taxon>
        <taxon>Anaerostipes</taxon>
    </lineage>
</organism>
<accession>A0A173TL61</accession>
<dbReference type="PANTHER" id="PTHR34297">
    <property type="entry name" value="HYPOTHETICAL CYTOSOLIC PROTEIN-RELATED"/>
    <property type="match status" value="1"/>
</dbReference>
<dbReference type="EMBL" id="CYXT01000016">
    <property type="protein sequence ID" value="CUN01958.1"/>
    <property type="molecule type" value="Genomic_DNA"/>
</dbReference>
<comment type="similarity">
    <text evidence="1">Belongs to the asp23 family.</text>
</comment>
<gene>
    <name evidence="2" type="ORF">ERS852425_02082</name>
</gene>
<proteinExistence type="inferred from homology"/>
<sequence>MENKSSYQINEQGVLGKVKIADDVIAVIAGIAATEVTGVARMCGNITNELVSKLGVNNLSKGVKVVVENHHVRVNLALELDYGVSIPEISKKVQDRVKAAIENMTGLKVREVNVRVTGVAAEEE</sequence>
<evidence type="ECO:0000313" key="2">
    <source>
        <dbReference type="EMBL" id="CUN01958.1"/>
    </source>
</evidence>
<evidence type="ECO:0000313" key="3">
    <source>
        <dbReference type="Proteomes" id="UP000095598"/>
    </source>
</evidence>
<dbReference type="Proteomes" id="UP000095598">
    <property type="component" value="Unassembled WGS sequence"/>
</dbReference>
<dbReference type="AlphaFoldDB" id="A0A173TL61"/>
<dbReference type="RefSeq" id="WP_055258961.1">
    <property type="nucleotide sequence ID" value="NZ_CYXT01000016.1"/>
</dbReference>